<sequence length="108" mass="11966">MRCSSLFRHLSSIKANNAPVLSCNLIAYLSKLLTHELKSLSSVKRLTVYVGTFNSGSGYCVLDLLNQLIGELIRVHVFLNPEPLNHLIPISMKTKTTIEITTCGIGFF</sequence>
<accession>A0A3M7P8K1</accession>
<gene>
    <name evidence="1" type="ORF">BpHYR1_012914</name>
</gene>
<proteinExistence type="predicted"/>
<dbReference type="EMBL" id="REGN01012466">
    <property type="protein sequence ID" value="RMZ95323.1"/>
    <property type="molecule type" value="Genomic_DNA"/>
</dbReference>
<dbReference type="Proteomes" id="UP000276133">
    <property type="component" value="Unassembled WGS sequence"/>
</dbReference>
<evidence type="ECO:0000313" key="2">
    <source>
        <dbReference type="Proteomes" id="UP000276133"/>
    </source>
</evidence>
<name>A0A3M7P8K1_BRAPC</name>
<reference evidence="1 2" key="1">
    <citation type="journal article" date="2018" name="Sci. Rep.">
        <title>Genomic signatures of local adaptation to the degree of environmental predictability in rotifers.</title>
        <authorList>
            <person name="Franch-Gras L."/>
            <person name="Hahn C."/>
            <person name="Garcia-Roger E.M."/>
            <person name="Carmona M.J."/>
            <person name="Serra M."/>
            <person name="Gomez A."/>
        </authorList>
    </citation>
    <scope>NUCLEOTIDE SEQUENCE [LARGE SCALE GENOMIC DNA]</scope>
    <source>
        <strain evidence="1">HYR1</strain>
    </source>
</reference>
<comment type="caution">
    <text evidence="1">The sequence shown here is derived from an EMBL/GenBank/DDBJ whole genome shotgun (WGS) entry which is preliminary data.</text>
</comment>
<organism evidence="1 2">
    <name type="scientific">Brachionus plicatilis</name>
    <name type="common">Marine rotifer</name>
    <name type="synonym">Brachionus muelleri</name>
    <dbReference type="NCBI Taxonomy" id="10195"/>
    <lineage>
        <taxon>Eukaryota</taxon>
        <taxon>Metazoa</taxon>
        <taxon>Spiralia</taxon>
        <taxon>Gnathifera</taxon>
        <taxon>Rotifera</taxon>
        <taxon>Eurotatoria</taxon>
        <taxon>Monogononta</taxon>
        <taxon>Pseudotrocha</taxon>
        <taxon>Ploima</taxon>
        <taxon>Brachionidae</taxon>
        <taxon>Brachionus</taxon>
    </lineage>
</organism>
<keyword evidence="2" id="KW-1185">Reference proteome</keyword>
<evidence type="ECO:0000313" key="1">
    <source>
        <dbReference type="EMBL" id="RMZ95323.1"/>
    </source>
</evidence>
<dbReference type="AlphaFoldDB" id="A0A3M7P8K1"/>
<protein>
    <submittedName>
        <fullName evidence="1">Uncharacterized protein</fullName>
    </submittedName>
</protein>